<organism evidence="1 2">
    <name type="scientific">Photinus pyralis</name>
    <name type="common">Common eastern firefly</name>
    <name type="synonym">Lampyris pyralis</name>
    <dbReference type="NCBI Taxonomy" id="7054"/>
    <lineage>
        <taxon>Eukaryota</taxon>
        <taxon>Metazoa</taxon>
        <taxon>Ecdysozoa</taxon>
        <taxon>Arthropoda</taxon>
        <taxon>Hexapoda</taxon>
        <taxon>Insecta</taxon>
        <taxon>Pterygota</taxon>
        <taxon>Neoptera</taxon>
        <taxon>Endopterygota</taxon>
        <taxon>Coleoptera</taxon>
        <taxon>Polyphaga</taxon>
        <taxon>Elateriformia</taxon>
        <taxon>Elateroidea</taxon>
        <taxon>Lampyridae</taxon>
        <taxon>Lampyrinae</taxon>
        <taxon>Photinus</taxon>
    </lineage>
</organism>
<dbReference type="EMBL" id="VVIM01000001">
    <property type="protein sequence ID" value="KAB0804251.1"/>
    <property type="molecule type" value="Genomic_DNA"/>
</dbReference>
<evidence type="ECO:0000313" key="1">
    <source>
        <dbReference type="EMBL" id="KAB0804251.1"/>
    </source>
</evidence>
<sequence>MRLAMTLKYLAHGGSFVNLCFEFRVGHSTASKTIRETCEAIWEVLHTEYFKRSTDQDWLNISEEFWTRWNFPNTLGAIDGKHVAVQCPTNSGSLYYNYKKYYNIGAYGSENDAGIFKRSQIKIDMETVSSSLPEGELNGSSAKVPYYFVGRIPLDRLMDKAVKKIQY</sequence>
<comment type="caution">
    <text evidence="1">The sequence shown here is derived from an EMBL/GenBank/DDBJ whole genome shotgun (WGS) entry which is preliminary data.</text>
</comment>
<reference evidence="1 2" key="1">
    <citation type="journal article" date="2018" name="Elife">
        <title>Firefly genomes illuminate parallel origins of bioluminescence in beetles.</title>
        <authorList>
            <person name="Fallon T.R."/>
            <person name="Lower S.E."/>
            <person name="Chang C.H."/>
            <person name="Bessho-Uehara M."/>
            <person name="Martin G.J."/>
            <person name="Bewick A.J."/>
            <person name="Behringer M."/>
            <person name="Debat H.J."/>
            <person name="Wong I."/>
            <person name="Day J.C."/>
            <person name="Suvorov A."/>
            <person name="Silva C.J."/>
            <person name="Stanger-Hall K.F."/>
            <person name="Hall D.W."/>
            <person name="Schmitz R.J."/>
            <person name="Nelson D.R."/>
            <person name="Lewis S.M."/>
            <person name="Shigenobu S."/>
            <person name="Bybee S.M."/>
            <person name="Larracuente A.M."/>
            <person name="Oba Y."/>
            <person name="Weng J.K."/>
        </authorList>
    </citation>
    <scope>NUCLEOTIDE SEQUENCE [LARGE SCALE GENOMIC DNA]</scope>
    <source>
        <strain evidence="1">1611_PpyrPB1</strain>
        <tissue evidence="1">Whole body</tissue>
    </source>
</reference>
<evidence type="ECO:0008006" key="3">
    <source>
        <dbReference type="Google" id="ProtNLM"/>
    </source>
</evidence>
<evidence type="ECO:0000313" key="2">
    <source>
        <dbReference type="Proteomes" id="UP000327044"/>
    </source>
</evidence>
<dbReference type="AlphaFoldDB" id="A0A5N4B3Q8"/>
<proteinExistence type="predicted"/>
<keyword evidence="2" id="KW-1185">Reference proteome</keyword>
<protein>
    <recommendedName>
        <fullName evidence="3">DDE Tnp4 domain-containing protein</fullName>
    </recommendedName>
</protein>
<name>A0A5N4B3Q8_PHOPY</name>
<dbReference type="Proteomes" id="UP000327044">
    <property type="component" value="Unassembled WGS sequence"/>
</dbReference>
<gene>
    <name evidence="1" type="ORF">PPYR_01221</name>
</gene>
<accession>A0A5N4B3Q8</accession>
<dbReference type="InParanoid" id="A0A5N4B3Q8"/>